<feature type="region of interest" description="Disordered" evidence="1">
    <location>
        <begin position="545"/>
        <end position="580"/>
    </location>
</feature>
<dbReference type="GO" id="GO:0015074">
    <property type="term" value="P:DNA integration"/>
    <property type="evidence" value="ECO:0007669"/>
    <property type="project" value="InterPro"/>
</dbReference>
<dbReference type="Gene3D" id="3.30.420.10">
    <property type="entry name" value="Ribonuclease H-like superfamily/Ribonuclease H"/>
    <property type="match status" value="2"/>
</dbReference>
<dbReference type="Pfam" id="PF07727">
    <property type="entry name" value="RVT_2"/>
    <property type="match status" value="1"/>
</dbReference>
<evidence type="ECO:0000313" key="3">
    <source>
        <dbReference type="EMBL" id="MCH79675.1"/>
    </source>
</evidence>
<dbReference type="PANTHER" id="PTHR11439:SF455">
    <property type="entry name" value="RLK (RECEPTOR-LIKE PROTEIN KINASE) 8, PUTATIVE-RELATED"/>
    <property type="match status" value="1"/>
</dbReference>
<feature type="compositionally biased region" description="Polar residues" evidence="1">
    <location>
        <begin position="981"/>
        <end position="991"/>
    </location>
</feature>
<feature type="region of interest" description="Disordered" evidence="1">
    <location>
        <begin position="608"/>
        <end position="628"/>
    </location>
</feature>
<proteinExistence type="predicted"/>
<gene>
    <name evidence="3" type="ORF">A2U01_0000429</name>
</gene>
<accession>A0A392LXS0</accession>
<evidence type="ECO:0000313" key="4">
    <source>
        <dbReference type="Proteomes" id="UP000265520"/>
    </source>
</evidence>
<feature type="compositionally biased region" description="Polar residues" evidence="1">
    <location>
        <begin position="1004"/>
        <end position="1019"/>
    </location>
</feature>
<dbReference type="InterPro" id="IPR012337">
    <property type="entry name" value="RNaseH-like_sf"/>
</dbReference>
<dbReference type="AlphaFoldDB" id="A0A392LXS0"/>
<dbReference type="SUPFAM" id="SSF56672">
    <property type="entry name" value="DNA/RNA polymerases"/>
    <property type="match status" value="1"/>
</dbReference>
<feature type="region of interest" description="Disordered" evidence="1">
    <location>
        <begin position="945"/>
        <end position="1019"/>
    </location>
</feature>
<feature type="domain" description="Integrase catalytic" evidence="2">
    <location>
        <begin position="696"/>
        <end position="887"/>
    </location>
</feature>
<dbReference type="InterPro" id="IPR001584">
    <property type="entry name" value="Integrase_cat-core"/>
</dbReference>
<name>A0A392LXS0_9FABA</name>
<dbReference type="EMBL" id="LXQA010000276">
    <property type="protein sequence ID" value="MCH79675.1"/>
    <property type="molecule type" value="Genomic_DNA"/>
</dbReference>
<keyword evidence="4" id="KW-1185">Reference proteome</keyword>
<dbReference type="SUPFAM" id="SSF53098">
    <property type="entry name" value="Ribonuclease H-like"/>
    <property type="match status" value="1"/>
</dbReference>
<dbReference type="InterPro" id="IPR043502">
    <property type="entry name" value="DNA/RNA_pol_sf"/>
</dbReference>
<feature type="non-terminal residue" evidence="3">
    <location>
        <position position="1"/>
    </location>
</feature>
<protein>
    <submittedName>
        <fullName evidence="3">Retrovirus-related Pol polyprotein from transposon TNT 1-94</fullName>
    </submittedName>
</protein>
<dbReference type="InterPro" id="IPR013103">
    <property type="entry name" value="RVT_2"/>
</dbReference>
<dbReference type="PANTHER" id="PTHR11439">
    <property type="entry name" value="GAG-POL-RELATED RETROTRANSPOSON"/>
    <property type="match status" value="1"/>
</dbReference>
<dbReference type="PROSITE" id="PS50994">
    <property type="entry name" value="INTEGRASE"/>
    <property type="match status" value="1"/>
</dbReference>
<dbReference type="CDD" id="cd09272">
    <property type="entry name" value="RNase_HI_RT_Ty1"/>
    <property type="match status" value="1"/>
</dbReference>
<dbReference type="Proteomes" id="UP000265520">
    <property type="component" value="Unassembled WGS sequence"/>
</dbReference>
<dbReference type="InterPro" id="IPR036397">
    <property type="entry name" value="RNaseH_sf"/>
</dbReference>
<feature type="compositionally biased region" description="Basic and acidic residues" evidence="1">
    <location>
        <begin position="993"/>
        <end position="1002"/>
    </location>
</feature>
<evidence type="ECO:0000259" key="2">
    <source>
        <dbReference type="PROSITE" id="PS50994"/>
    </source>
</evidence>
<comment type="caution">
    <text evidence="3">The sequence shown here is derived from an EMBL/GenBank/DDBJ whole genome shotgun (WGS) entry which is preliminary data.</text>
</comment>
<organism evidence="3 4">
    <name type="scientific">Trifolium medium</name>
    <dbReference type="NCBI Taxonomy" id="97028"/>
    <lineage>
        <taxon>Eukaryota</taxon>
        <taxon>Viridiplantae</taxon>
        <taxon>Streptophyta</taxon>
        <taxon>Embryophyta</taxon>
        <taxon>Tracheophyta</taxon>
        <taxon>Spermatophyta</taxon>
        <taxon>Magnoliopsida</taxon>
        <taxon>eudicotyledons</taxon>
        <taxon>Gunneridae</taxon>
        <taxon>Pentapetalae</taxon>
        <taxon>rosids</taxon>
        <taxon>fabids</taxon>
        <taxon>Fabales</taxon>
        <taxon>Fabaceae</taxon>
        <taxon>Papilionoideae</taxon>
        <taxon>50 kb inversion clade</taxon>
        <taxon>NPAAA clade</taxon>
        <taxon>Hologalegina</taxon>
        <taxon>IRL clade</taxon>
        <taxon>Trifolieae</taxon>
        <taxon>Trifolium</taxon>
    </lineage>
</organism>
<dbReference type="GO" id="GO:0003676">
    <property type="term" value="F:nucleic acid binding"/>
    <property type="evidence" value="ECO:0007669"/>
    <property type="project" value="InterPro"/>
</dbReference>
<reference evidence="3 4" key="1">
    <citation type="journal article" date="2018" name="Front. Plant Sci.">
        <title>Red Clover (Trifolium pratense) and Zigzag Clover (T. medium) - A Picture of Genomic Similarities and Differences.</title>
        <authorList>
            <person name="Dluhosova J."/>
            <person name="Istvanek J."/>
            <person name="Nedelnik J."/>
            <person name="Repkova J."/>
        </authorList>
    </citation>
    <scope>NUCLEOTIDE SEQUENCE [LARGE SCALE GENOMIC DNA]</scope>
    <source>
        <strain evidence="4">cv. 10/8</strain>
        <tissue evidence="3">Leaf</tissue>
    </source>
</reference>
<sequence length="1064" mass="118590">THIEPHIVKQASDNPNWLQAMQSEYSALMTNNTWSLVPLPAHRRAIGCKWVFRIKIILTLALSFQWDIQQIDVSNAFLNGILQEEVYMTQPPGFVQGDKTLVCKLQRALYGLKQAPRAWYERLTHALVSFGFHSSRCHPSLFVYNHNGVTLYVLVYVDDILLTGSSSAILHDLIGKLNAQFALKHLGKPDYFLGIEVKYLSTGSVLLTQSKYIKDLLHKANMAEAKGICTPMFVSTFARPLHTHWQAVKRILGYLLHTSHHGLLLQPSATVSKFSIRAYSDSDWASDMDDRRSTSGSCIFFGPNLVSWSAKKQSLVARSSAEAEYRALAHTTSELMWIQSLLLDLKIPIHTPALLCDNVSAVLIAHNPVLHARTKHLELDIHFVREKVVAKALHIQHVPGSDQIADALTKPLPTSRFLALRDKLKISAKYASKSDRELDIVTEAYDQWLVQDQMLFTWLLSTLAESVLPRTIGCRHSFQVWEQIHKYFHALLKAKVRQLRSELKTIKKGTEPITKFVLRIWKDFCLFKNLDKFRQELTVPNASANLAHSHGVRGNTGPRGRGRSNRGQGRAPGNSAGTRPTCQLCNKYGHHVMDCWYRFDENFVPANHAAVPKPGPKGPQDPKDPEPQACTANFASSTQELVIPQSWFPDFGASHHITADGNNLAQGKSYHGYNKVHMGNGVGLNIASIGKASFPSPLHPSKTFKLTELLHVDNQILLKESLGADGLYSFPHLSLLKGPMCLTNLASQSLFQSAKDHLANIVYTNPFELVHTDLWGPAHIPSNCGYSYYIAFVDACTKYTWLSISTLLTTLGIQHRVTCPHTSHQNGTVERRHRSIVETGLTLLAHANMPLELWDHSFTTVVYILNRLPTTALTNFSSPYHALYHKIPDYHSIKVFGCSCFPHLRPYLSHKLNFRSTKCVFLASNKTHHWSTVIPILSSQLQPSLPTNIESSPPAPVMEQSSPSPHVGPLVEASPVGDASSHPTNDMTVSDGSFHHTNDRVASDSLSPHTLDMSASDSLSPIIPPVSVKRLPAPKLPVPKSTNDHPMVTRGKIGNLKPKVFLAH</sequence>
<evidence type="ECO:0000256" key="1">
    <source>
        <dbReference type="SAM" id="MobiDB-lite"/>
    </source>
</evidence>